<keyword evidence="3" id="KW-0489">Methyltransferase</keyword>
<evidence type="ECO:0000313" key="4">
    <source>
        <dbReference type="Proteomes" id="UP001436297"/>
    </source>
</evidence>
<dbReference type="GO" id="GO:0032259">
    <property type="term" value="P:methylation"/>
    <property type="evidence" value="ECO:0007669"/>
    <property type="project" value="UniProtKB-KW"/>
</dbReference>
<dbReference type="InterPro" id="IPR029063">
    <property type="entry name" value="SAM-dependent_MTases_sf"/>
</dbReference>
<dbReference type="PANTHER" id="PTHR43861:SF3">
    <property type="entry name" value="PUTATIVE (AFU_ORTHOLOGUE AFUA_2G14390)-RELATED"/>
    <property type="match status" value="1"/>
</dbReference>
<accession>A0ABZ3EFN1</accession>
<keyword evidence="4" id="KW-1185">Reference proteome</keyword>
<evidence type="ECO:0000259" key="2">
    <source>
        <dbReference type="Pfam" id="PF13847"/>
    </source>
</evidence>
<keyword evidence="1 3" id="KW-0808">Transferase</keyword>
<proteinExistence type="predicted"/>
<organism evidence="3 4">
    <name type="scientific">Staphylococcus hsinchuensis</name>
    <dbReference type="NCBI Taxonomy" id="3051183"/>
    <lineage>
        <taxon>Bacteria</taxon>
        <taxon>Bacillati</taxon>
        <taxon>Bacillota</taxon>
        <taxon>Bacilli</taxon>
        <taxon>Bacillales</taxon>
        <taxon>Staphylococcaceae</taxon>
        <taxon>Staphylococcus</taxon>
    </lineage>
</organism>
<dbReference type="GO" id="GO:0008168">
    <property type="term" value="F:methyltransferase activity"/>
    <property type="evidence" value="ECO:0007669"/>
    <property type="project" value="UniProtKB-KW"/>
</dbReference>
<feature type="domain" description="Methyltransferase" evidence="2">
    <location>
        <begin position="40"/>
        <end position="151"/>
    </location>
</feature>
<dbReference type="EC" id="2.1.1.-" evidence="3"/>
<name>A0ABZ3EFN1_9STAP</name>
<reference evidence="3 4" key="1">
    <citation type="journal article" date="2024" name="Pathogens">
        <title>Staphylococcus hsinchuensis sp. nov., Isolated from Soymilk.</title>
        <authorList>
            <person name="Wang Y.T."/>
            <person name="Lin Y.C."/>
            <person name="Hsieh Y.H."/>
            <person name="Lin Y.T."/>
            <person name="Hamada M."/>
            <person name="Chen C.C."/>
            <person name="Liou J.S."/>
            <person name="Lee A.Y."/>
            <person name="Zhang W.L."/>
            <person name="Chen Y.T."/>
            <person name="Huang C.H."/>
        </authorList>
    </citation>
    <scope>NUCLEOTIDE SEQUENCE [LARGE SCALE GENOMIC DNA]</scope>
    <source>
        <strain evidence="3 4">H164</strain>
    </source>
</reference>
<evidence type="ECO:0000313" key="3">
    <source>
        <dbReference type="EMBL" id="XAF71189.1"/>
    </source>
</evidence>
<dbReference type="CDD" id="cd02440">
    <property type="entry name" value="AdoMet_MTases"/>
    <property type="match status" value="1"/>
</dbReference>
<gene>
    <name evidence="3" type="ORF">QQM35_03490</name>
</gene>
<dbReference type="InterPro" id="IPR025714">
    <property type="entry name" value="Methyltranfer_dom"/>
</dbReference>
<dbReference type="RefSeq" id="WP_342610503.1">
    <property type="nucleotide sequence ID" value="NZ_CP128355.1"/>
</dbReference>
<dbReference type="SUPFAM" id="SSF53335">
    <property type="entry name" value="S-adenosyl-L-methionine-dependent methyltransferases"/>
    <property type="match status" value="1"/>
</dbReference>
<dbReference type="PANTHER" id="PTHR43861">
    <property type="entry name" value="TRANS-ACONITATE 2-METHYLTRANSFERASE-RELATED"/>
    <property type="match status" value="1"/>
</dbReference>
<dbReference type="Pfam" id="PF13847">
    <property type="entry name" value="Methyltransf_31"/>
    <property type="match status" value="1"/>
</dbReference>
<evidence type="ECO:0000256" key="1">
    <source>
        <dbReference type="ARBA" id="ARBA00022679"/>
    </source>
</evidence>
<dbReference type="Gene3D" id="3.40.50.150">
    <property type="entry name" value="Vaccinia Virus protein VP39"/>
    <property type="match status" value="1"/>
</dbReference>
<sequence length="203" mass="23134">MNEEKFNELAQAYDSPNRIELAQIIANETNKLLDTTQYESLLDYGGGTGLVTLSIDHHFKSVILIDSSEQIVNVFKEKYKALDKDNMQGFVGDILTDSNIATEKEQYDVIFLSLVLLHSGDYQQLLKQLEPQLKQNGMFIIVDFDKNDKVSHPAVYNGFHQSEIKQTLETIGLKDIHTHTFYHGKQIFMNQDASMFIASGLKR</sequence>
<dbReference type="EMBL" id="CP128355">
    <property type="protein sequence ID" value="XAF71189.1"/>
    <property type="molecule type" value="Genomic_DNA"/>
</dbReference>
<protein>
    <submittedName>
        <fullName evidence="3">Class I SAM-dependent methyltransferase</fullName>
        <ecNumber evidence="3">2.1.1.-</ecNumber>
    </submittedName>
</protein>
<dbReference type="Proteomes" id="UP001436297">
    <property type="component" value="Chromosome"/>
</dbReference>